<dbReference type="EMBL" id="BEGY01000098">
    <property type="protein sequence ID" value="GAX83407.1"/>
    <property type="molecule type" value="Genomic_DNA"/>
</dbReference>
<sequence length="373" mass="41389">MSSNDVNYGQLVDIDINSDISEVFSKLAVSERTSSSVPKSVSSEPSSILKLKGLPYAATERQIRDFFNGQIVKTVRFVFEPDGRPSGLAFAEFETREEALKALSKNGEFLGDRYVRLLHVPVTEMEDQGRMLYTTGPPSMVHSGQMHTMEEGSPMLSLDHQHPLGPRSVSLPLTWHQMYPQPQHQLQPPSPITSVPTSSISAPLTFMPSFAASSTDLRLQLLPQHSRTITAQPLQYSAPQHQYNNSYLTGPTQPLPMEMAPPSSQILSLTSRSFLPLSPLTQQQRMPPGGVVRSSGCTAKVRGLPYRSTPMEILGFFEGYRYLPDSLQIGLDSLGRPSGEAWLSFLSPEETMRAVQDLNRQYLGSRYLELSLC</sequence>
<feature type="domain" description="RRM" evidence="4">
    <location>
        <begin position="47"/>
        <end position="117"/>
    </location>
</feature>
<evidence type="ECO:0000313" key="6">
    <source>
        <dbReference type="Proteomes" id="UP000232323"/>
    </source>
</evidence>
<dbReference type="InterPro" id="IPR012677">
    <property type="entry name" value="Nucleotide-bd_a/b_plait_sf"/>
</dbReference>
<name>A0A250XK10_9CHLO</name>
<dbReference type="Pfam" id="PF00076">
    <property type="entry name" value="RRM_1"/>
    <property type="match status" value="1"/>
</dbReference>
<dbReference type="Proteomes" id="UP000232323">
    <property type="component" value="Unassembled WGS sequence"/>
</dbReference>
<dbReference type="PANTHER" id="PTHR13976">
    <property type="entry name" value="HETEROGENEOUS NUCLEAR RIBONUCLEOPROTEIN-RELATED"/>
    <property type="match status" value="1"/>
</dbReference>
<feature type="domain" description="RRM" evidence="4">
    <location>
        <begin position="297"/>
        <end position="373"/>
    </location>
</feature>
<dbReference type="SMART" id="SM00360">
    <property type="entry name" value="RRM"/>
    <property type="match status" value="2"/>
</dbReference>
<evidence type="ECO:0000256" key="3">
    <source>
        <dbReference type="PROSITE-ProRule" id="PRU00176"/>
    </source>
</evidence>
<organism evidence="5 6">
    <name type="scientific">Chlamydomonas eustigma</name>
    <dbReference type="NCBI Taxonomy" id="1157962"/>
    <lineage>
        <taxon>Eukaryota</taxon>
        <taxon>Viridiplantae</taxon>
        <taxon>Chlorophyta</taxon>
        <taxon>core chlorophytes</taxon>
        <taxon>Chlorophyceae</taxon>
        <taxon>CS clade</taxon>
        <taxon>Chlamydomonadales</taxon>
        <taxon>Chlamydomonadaceae</taxon>
        <taxon>Chlamydomonas</taxon>
    </lineage>
</organism>
<evidence type="ECO:0000259" key="4">
    <source>
        <dbReference type="PROSITE" id="PS50102"/>
    </source>
</evidence>
<dbReference type="AlphaFoldDB" id="A0A250XK10"/>
<keyword evidence="1" id="KW-0677">Repeat</keyword>
<dbReference type="SUPFAM" id="SSF54928">
    <property type="entry name" value="RNA-binding domain, RBD"/>
    <property type="match status" value="1"/>
</dbReference>
<dbReference type="GO" id="GO:0003723">
    <property type="term" value="F:RNA binding"/>
    <property type="evidence" value="ECO:0007669"/>
    <property type="project" value="UniProtKB-UniRule"/>
</dbReference>
<dbReference type="CDD" id="cd12254">
    <property type="entry name" value="RRM_hnRNPH_ESRPs_RBM12_like"/>
    <property type="match status" value="1"/>
</dbReference>
<dbReference type="Gene3D" id="3.30.70.330">
    <property type="match status" value="2"/>
</dbReference>
<evidence type="ECO:0000313" key="5">
    <source>
        <dbReference type="EMBL" id="GAX83407.1"/>
    </source>
</evidence>
<dbReference type="STRING" id="1157962.A0A250XK10"/>
<dbReference type="InterPro" id="IPR000504">
    <property type="entry name" value="RRM_dom"/>
</dbReference>
<gene>
    <name evidence="5" type="ORF">CEUSTIGMA_g10832.t1</name>
</gene>
<reference evidence="5 6" key="1">
    <citation type="submission" date="2017-08" db="EMBL/GenBank/DDBJ databases">
        <title>Acidophilic green algal genome provides insights into adaptation to an acidic environment.</title>
        <authorList>
            <person name="Hirooka S."/>
            <person name="Hirose Y."/>
            <person name="Kanesaki Y."/>
            <person name="Higuchi S."/>
            <person name="Fujiwara T."/>
            <person name="Onuma R."/>
            <person name="Era A."/>
            <person name="Ohbayashi R."/>
            <person name="Uzuka A."/>
            <person name="Nozaki H."/>
            <person name="Yoshikawa H."/>
            <person name="Miyagishima S.Y."/>
        </authorList>
    </citation>
    <scope>NUCLEOTIDE SEQUENCE [LARGE SCALE GENOMIC DNA]</scope>
    <source>
        <strain evidence="5 6">NIES-2499</strain>
    </source>
</reference>
<protein>
    <recommendedName>
        <fullName evidence="4">RRM domain-containing protein</fullName>
    </recommendedName>
</protein>
<comment type="caution">
    <text evidence="5">The sequence shown here is derived from an EMBL/GenBank/DDBJ whole genome shotgun (WGS) entry which is preliminary data.</text>
</comment>
<dbReference type="InterPro" id="IPR050666">
    <property type="entry name" value="ESRP"/>
</dbReference>
<keyword evidence="6" id="KW-1185">Reference proteome</keyword>
<dbReference type="OrthoDB" id="431068at2759"/>
<evidence type="ECO:0000256" key="2">
    <source>
        <dbReference type="ARBA" id="ARBA00022884"/>
    </source>
</evidence>
<dbReference type="PROSITE" id="PS50102">
    <property type="entry name" value="RRM"/>
    <property type="match status" value="2"/>
</dbReference>
<evidence type="ECO:0000256" key="1">
    <source>
        <dbReference type="ARBA" id="ARBA00022737"/>
    </source>
</evidence>
<proteinExistence type="predicted"/>
<keyword evidence="2 3" id="KW-0694">RNA-binding</keyword>
<accession>A0A250XK10</accession>
<dbReference type="InterPro" id="IPR035979">
    <property type="entry name" value="RBD_domain_sf"/>
</dbReference>